<evidence type="ECO:0000259" key="7">
    <source>
        <dbReference type="Pfam" id="PF04545"/>
    </source>
</evidence>
<dbReference type="Pfam" id="PF04545">
    <property type="entry name" value="Sigma70_r4"/>
    <property type="match status" value="1"/>
</dbReference>
<dbReference type="InterPro" id="IPR036388">
    <property type="entry name" value="WH-like_DNA-bd_sf"/>
</dbReference>
<evidence type="ECO:0000256" key="3">
    <source>
        <dbReference type="ARBA" id="ARBA00023082"/>
    </source>
</evidence>
<sequence>MMFITRRAAMNEPMLTVTEERDAIRDWQQKGDRSALELLLRSHARQVFAQAARWTDNPVHIEDLVAEGMIGLMRAADSFDLNQDVRFSTYAGWWVLNGVAAALVRIKSVIDIPVRTFLDANGGRLGQEDGEMARLAMYGTVDLGEGGDLAGNLTASAMTPEEVVALRSSENEQRRLVSAALSKLDREDAEIIQRLSLDDPPADVEMLAQDFGVSRDRIRQLEKRALLRLRRKLIEAGFQMEALT</sequence>
<protein>
    <submittedName>
        <fullName evidence="8">Sigma-70 family RNA polymerase sigma factor</fullName>
    </submittedName>
</protein>
<dbReference type="Proteomes" id="UP001595973">
    <property type="component" value="Unassembled WGS sequence"/>
</dbReference>
<evidence type="ECO:0000256" key="4">
    <source>
        <dbReference type="ARBA" id="ARBA00023125"/>
    </source>
</evidence>
<dbReference type="Gene3D" id="1.10.10.10">
    <property type="entry name" value="Winged helix-like DNA-binding domain superfamily/Winged helix DNA-binding domain"/>
    <property type="match status" value="1"/>
</dbReference>
<gene>
    <name evidence="8" type="ORF">ACFO5X_13425</name>
</gene>
<dbReference type="PANTHER" id="PTHR30376:SF3">
    <property type="entry name" value="RNA POLYMERASE SIGMA FACTOR RPOH"/>
    <property type="match status" value="1"/>
</dbReference>
<evidence type="ECO:0000313" key="8">
    <source>
        <dbReference type="EMBL" id="MFC4669557.1"/>
    </source>
</evidence>
<dbReference type="SUPFAM" id="SSF88659">
    <property type="entry name" value="Sigma3 and sigma4 domains of RNA polymerase sigma factors"/>
    <property type="match status" value="1"/>
</dbReference>
<dbReference type="NCBIfam" id="TIGR02937">
    <property type="entry name" value="sigma70-ECF"/>
    <property type="match status" value="1"/>
</dbReference>
<proteinExistence type="inferred from homology"/>
<evidence type="ECO:0000256" key="2">
    <source>
        <dbReference type="ARBA" id="ARBA00023015"/>
    </source>
</evidence>
<dbReference type="InterPro" id="IPR000943">
    <property type="entry name" value="RNA_pol_sigma70"/>
</dbReference>
<comment type="caution">
    <text evidence="8">The sequence shown here is derived from an EMBL/GenBank/DDBJ whole genome shotgun (WGS) entry which is preliminary data.</text>
</comment>
<accession>A0ABV9KHC3</accession>
<dbReference type="RefSeq" id="WP_380717987.1">
    <property type="nucleotide sequence ID" value="NZ_JBHSGI010000015.1"/>
</dbReference>
<evidence type="ECO:0000256" key="5">
    <source>
        <dbReference type="ARBA" id="ARBA00023163"/>
    </source>
</evidence>
<dbReference type="InterPro" id="IPR007627">
    <property type="entry name" value="RNA_pol_sigma70_r2"/>
</dbReference>
<comment type="similarity">
    <text evidence="1">Belongs to the sigma-70 factor family.</text>
</comment>
<evidence type="ECO:0000313" key="9">
    <source>
        <dbReference type="Proteomes" id="UP001595973"/>
    </source>
</evidence>
<name>A0ABV9KHC3_9RHOB</name>
<dbReference type="SUPFAM" id="SSF88946">
    <property type="entry name" value="Sigma2 domain of RNA polymerase sigma factors"/>
    <property type="match status" value="1"/>
</dbReference>
<dbReference type="InterPro" id="IPR014284">
    <property type="entry name" value="RNA_pol_sigma-70_dom"/>
</dbReference>
<dbReference type="PRINTS" id="PR00046">
    <property type="entry name" value="SIGMA70FCT"/>
</dbReference>
<dbReference type="Gene3D" id="1.20.120.1810">
    <property type="match status" value="1"/>
</dbReference>
<keyword evidence="9" id="KW-1185">Reference proteome</keyword>
<evidence type="ECO:0000256" key="1">
    <source>
        <dbReference type="ARBA" id="ARBA00007788"/>
    </source>
</evidence>
<keyword evidence="5" id="KW-0804">Transcription</keyword>
<dbReference type="Pfam" id="PF04542">
    <property type="entry name" value="Sigma70_r2"/>
    <property type="match status" value="1"/>
</dbReference>
<reference evidence="9" key="1">
    <citation type="journal article" date="2019" name="Int. J. Syst. Evol. Microbiol.">
        <title>The Global Catalogue of Microorganisms (GCM) 10K type strain sequencing project: providing services to taxonomists for standard genome sequencing and annotation.</title>
        <authorList>
            <consortium name="The Broad Institute Genomics Platform"/>
            <consortium name="The Broad Institute Genome Sequencing Center for Infectious Disease"/>
            <person name="Wu L."/>
            <person name="Ma J."/>
        </authorList>
    </citation>
    <scope>NUCLEOTIDE SEQUENCE [LARGE SCALE GENOMIC DNA]</scope>
    <source>
        <strain evidence="9">CGMCC 4.7283</strain>
    </source>
</reference>
<evidence type="ECO:0000259" key="6">
    <source>
        <dbReference type="Pfam" id="PF04542"/>
    </source>
</evidence>
<dbReference type="InterPro" id="IPR013324">
    <property type="entry name" value="RNA_pol_sigma_r3/r4-like"/>
</dbReference>
<dbReference type="InterPro" id="IPR007630">
    <property type="entry name" value="RNA_pol_sigma70_r4"/>
</dbReference>
<organism evidence="8 9">
    <name type="scientific">Seohaeicola nanhaiensis</name>
    <dbReference type="NCBI Taxonomy" id="1387282"/>
    <lineage>
        <taxon>Bacteria</taxon>
        <taxon>Pseudomonadati</taxon>
        <taxon>Pseudomonadota</taxon>
        <taxon>Alphaproteobacteria</taxon>
        <taxon>Rhodobacterales</taxon>
        <taxon>Roseobacteraceae</taxon>
        <taxon>Seohaeicola</taxon>
    </lineage>
</organism>
<dbReference type="EMBL" id="JBHSGI010000015">
    <property type="protein sequence ID" value="MFC4669557.1"/>
    <property type="molecule type" value="Genomic_DNA"/>
</dbReference>
<dbReference type="InterPro" id="IPR050813">
    <property type="entry name" value="Sigma-70_Factor"/>
</dbReference>
<feature type="domain" description="RNA polymerase sigma-70 region 2" evidence="6">
    <location>
        <begin position="39"/>
        <end position="99"/>
    </location>
</feature>
<keyword evidence="2" id="KW-0805">Transcription regulation</keyword>
<keyword evidence="4" id="KW-0238">DNA-binding</keyword>
<dbReference type="InterPro" id="IPR013325">
    <property type="entry name" value="RNA_pol_sigma_r2"/>
</dbReference>
<dbReference type="PANTHER" id="PTHR30376">
    <property type="entry name" value="SIGMA FACTOR RPOH HEAT SHOCK RELATED"/>
    <property type="match status" value="1"/>
</dbReference>
<feature type="domain" description="RNA polymerase sigma-70 region 4" evidence="7">
    <location>
        <begin position="180"/>
        <end position="230"/>
    </location>
</feature>
<keyword evidence="3" id="KW-0731">Sigma factor</keyword>